<dbReference type="AlphaFoldDB" id="A0A7Y5ANM3"/>
<evidence type="ECO:0000256" key="9">
    <source>
        <dbReference type="RuleBase" id="RU003357"/>
    </source>
</evidence>
<dbReference type="InterPro" id="IPR012910">
    <property type="entry name" value="Plug_dom"/>
</dbReference>
<keyword evidence="14" id="KW-1185">Reference proteome</keyword>
<dbReference type="Pfam" id="PF00593">
    <property type="entry name" value="TonB_dep_Rec_b-barrel"/>
    <property type="match status" value="1"/>
</dbReference>
<evidence type="ECO:0000256" key="7">
    <source>
        <dbReference type="ARBA" id="ARBA00023237"/>
    </source>
</evidence>
<dbReference type="PROSITE" id="PS52016">
    <property type="entry name" value="TONB_DEPENDENT_REC_3"/>
    <property type="match status" value="1"/>
</dbReference>
<dbReference type="Pfam" id="PF07715">
    <property type="entry name" value="Plug"/>
    <property type="match status" value="1"/>
</dbReference>
<feature type="chain" id="PRO_5030570037" evidence="10">
    <location>
        <begin position="18"/>
        <end position="935"/>
    </location>
</feature>
<keyword evidence="10" id="KW-0732">Signal</keyword>
<evidence type="ECO:0000256" key="3">
    <source>
        <dbReference type="ARBA" id="ARBA00022452"/>
    </source>
</evidence>
<evidence type="ECO:0000259" key="11">
    <source>
        <dbReference type="Pfam" id="PF00593"/>
    </source>
</evidence>
<dbReference type="EMBL" id="JABSOD010000003">
    <property type="protein sequence ID" value="NRQ41727.1"/>
    <property type="molecule type" value="Genomic_DNA"/>
</dbReference>
<keyword evidence="13" id="KW-0675">Receptor</keyword>
<dbReference type="GO" id="GO:0009279">
    <property type="term" value="C:cell outer membrane"/>
    <property type="evidence" value="ECO:0007669"/>
    <property type="project" value="UniProtKB-SubCell"/>
</dbReference>
<evidence type="ECO:0000313" key="14">
    <source>
        <dbReference type="Proteomes" id="UP000523161"/>
    </source>
</evidence>
<dbReference type="Gene3D" id="2.170.130.10">
    <property type="entry name" value="TonB-dependent receptor, plug domain"/>
    <property type="match status" value="1"/>
</dbReference>
<dbReference type="InterPro" id="IPR039426">
    <property type="entry name" value="TonB-dep_rcpt-like"/>
</dbReference>
<evidence type="ECO:0000256" key="4">
    <source>
        <dbReference type="ARBA" id="ARBA00022692"/>
    </source>
</evidence>
<evidence type="ECO:0000256" key="5">
    <source>
        <dbReference type="ARBA" id="ARBA00023077"/>
    </source>
</evidence>
<dbReference type="Proteomes" id="UP000523161">
    <property type="component" value="Unassembled WGS sequence"/>
</dbReference>
<accession>A0A7Y5ANM3</accession>
<evidence type="ECO:0000256" key="1">
    <source>
        <dbReference type="ARBA" id="ARBA00004571"/>
    </source>
</evidence>
<keyword evidence="4 8" id="KW-0812">Transmembrane</keyword>
<dbReference type="SUPFAM" id="SSF56935">
    <property type="entry name" value="Porins"/>
    <property type="match status" value="1"/>
</dbReference>
<dbReference type="InterPro" id="IPR037066">
    <property type="entry name" value="Plug_dom_sf"/>
</dbReference>
<dbReference type="InterPro" id="IPR010104">
    <property type="entry name" value="TonB_rcpt_bac"/>
</dbReference>
<feature type="signal peptide" evidence="10">
    <location>
        <begin position="1"/>
        <end position="17"/>
    </location>
</feature>
<dbReference type="GO" id="GO:0044384">
    <property type="term" value="C:host outer membrane"/>
    <property type="evidence" value="ECO:0007669"/>
    <property type="project" value="InterPro"/>
</dbReference>
<dbReference type="CDD" id="cd01347">
    <property type="entry name" value="ligand_gated_channel"/>
    <property type="match status" value="1"/>
</dbReference>
<comment type="caution">
    <text evidence="13">The sequence shown here is derived from an EMBL/GenBank/DDBJ whole genome shotgun (WGS) entry which is preliminary data.</text>
</comment>
<name>A0A7Y5ANM3_9GAMM</name>
<evidence type="ECO:0000256" key="8">
    <source>
        <dbReference type="PROSITE-ProRule" id="PRU01360"/>
    </source>
</evidence>
<dbReference type="PROSITE" id="PS00695">
    <property type="entry name" value="ENT_VIR_OMP_2"/>
    <property type="match status" value="1"/>
</dbReference>
<sequence length="935" mass="102990">MLTVALATVGLSSYSIAAQETSADTEQRESPAEAREKAKAAASVEVIEIKGFRRSVAESINTKQYSNSIVDSVSAEDIGKLPDSSIAESIARLPGLSAQRLDGRASLVSVRGMGGDFNTTTFNGREQVSIGDNRGVEFDLYPSEVISEVVVYKTPDASLITQGIGGTVDLRSVRPLDKSERIINANVRFEKNGLEAVNPDMDDQGKRGSIGYIDQFNDGKVGVALAYAHMQSPNQEERWHAWNYDRNEDGIRRLGGAKPYVRSSELTRDSVLGVLEFAPNKDLHLTFDAMYVDFEDKQILRGVELPIGYGRDDGSSTIEVLEERNGVATRFRANDVKGIVRNDVNFRQAELTSFGANVEYQLADWTLEADLSYSKADRKLWVMESYATTGRGGNAGQGVGDDIIVEMNDSLTGATFTPSLDYSDRALFELGAARNWGVGEVGVDGQDGNLLTPETKDEMTTFKLAANRLLENDFFSSVEVGVNYSKREKSKVDYGEYLRVPNYVAGDVNSTLPIDDKYYLGNVSLGYLGMGNMIAYDSLAMYRDGVYDSVVQGDTVPDKWRGTWTVFEDIYTTYVKADISSYVFDLPLYGNIGVQYVYTDQSSDGFQVSSRPEGGLNIDPTTQGDSYSNVLPSLNLVLKVTDEQQLRFGAARTVARPRMDQMNSSFSYGFDRGRNNPGVFNPDDLTTSPWSSGSGNPSLKPIVADQFDLSYEYYYTSEGYVAAAVFHKDIKDWVANNDTIFDFSDFNTPNPEDVPITNLGVNTIPDNVGDAKVSGAELTAVVPFNVLTEALDGFGAVLSATFLDSEVDVKGMQQEIPGLSDKVYNFTVYYEKAGFQFRTSMNYRSEYQGAVRNQTANLDTRTAASETLWDAQLGYDFSESSIDALKGLSVTFQVQNITDEPFVTNFVDGETGQVIGAQDYQRYGRNFMLGFGYKF</sequence>
<evidence type="ECO:0000256" key="10">
    <source>
        <dbReference type="SAM" id="SignalP"/>
    </source>
</evidence>
<dbReference type="Gene3D" id="2.40.170.20">
    <property type="entry name" value="TonB-dependent receptor, beta-barrel domain"/>
    <property type="match status" value="1"/>
</dbReference>
<feature type="domain" description="TonB-dependent receptor-like beta-barrel" evidence="11">
    <location>
        <begin position="414"/>
        <end position="897"/>
    </location>
</feature>
<organism evidence="13 14">
    <name type="scientific">Rheinheimera lutimaris</name>
    <dbReference type="NCBI Taxonomy" id="2740584"/>
    <lineage>
        <taxon>Bacteria</taxon>
        <taxon>Pseudomonadati</taxon>
        <taxon>Pseudomonadota</taxon>
        <taxon>Gammaproteobacteria</taxon>
        <taxon>Chromatiales</taxon>
        <taxon>Chromatiaceae</taxon>
        <taxon>Rheinheimera</taxon>
    </lineage>
</organism>
<feature type="domain" description="TonB-dependent receptor plug" evidence="12">
    <location>
        <begin position="66"/>
        <end position="166"/>
    </location>
</feature>
<dbReference type="InterPro" id="IPR000531">
    <property type="entry name" value="Beta-barrel_TonB"/>
</dbReference>
<dbReference type="NCBIfam" id="TIGR01782">
    <property type="entry name" value="TonB-Xanth-Caul"/>
    <property type="match status" value="1"/>
</dbReference>
<dbReference type="PANTHER" id="PTHR40980">
    <property type="entry name" value="PLUG DOMAIN-CONTAINING PROTEIN"/>
    <property type="match status" value="1"/>
</dbReference>
<keyword evidence="3 8" id="KW-1134">Transmembrane beta strand</keyword>
<dbReference type="InterPro" id="IPR000758">
    <property type="entry name" value="Enterovir_OMP"/>
</dbReference>
<comment type="subcellular location">
    <subcellularLocation>
        <location evidence="1 8">Cell outer membrane</location>
        <topology evidence="1 8">Multi-pass membrane protein</topology>
    </subcellularLocation>
</comment>
<evidence type="ECO:0000313" key="13">
    <source>
        <dbReference type="EMBL" id="NRQ41727.1"/>
    </source>
</evidence>
<proteinExistence type="inferred from homology"/>
<evidence type="ECO:0000256" key="2">
    <source>
        <dbReference type="ARBA" id="ARBA00022448"/>
    </source>
</evidence>
<reference evidence="13 14" key="1">
    <citation type="submission" date="2020-06" db="EMBL/GenBank/DDBJ databases">
        <title>Rheinheimera sp. nov., a marine bacterium isolated from coastal.</title>
        <authorList>
            <person name="Yu Q."/>
            <person name="Qi Y."/>
            <person name="Pu J."/>
        </authorList>
    </citation>
    <scope>NUCLEOTIDE SEQUENCE [LARGE SCALE GENOMIC DNA]</scope>
    <source>
        <strain evidence="13 14">YQF-2</strain>
    </source>
</reference>
<keyword evidence="6 8" id="KW-0472">Membrane</keyword>
<keyword evidence="7 8" id="KW-0998">Cell outer membrane</keyword>
<comment type="similarity">
    <text evidence="8 9">Belongs to the TonB-dependent receptor family.</text>
</comment>
<gene>
    <name evidence="13" type="ORF">HRH59_03970</name>
</gene>
<evidence type="ECO:0000259" key="12">
    <source>
        <dbReference type="Pfam" id="PF07715"/>
    </source>
</evidence>
<keyword evidence="5 9" id="KW-0798">TonB box</keyword>
<evidence type="ECO:0000256" key="6">
    <source>
        <dbReference type="ARBA" id="ARBA00023136"/>
    </source>
</evidence>
<dbReference type="PANTHER" id="PTHR40980:SF3">
    <property type="entry name" value="TONB-DEPENDENT RECEPTOR-LIKE BETA-BARREL DOMAIN-CONTAINING PROTEIN"/>
    <property type="match status" value="1"/>
</dbReference>
<dbReference type="InterPro" id="IPR036942">
    <property type="entry name" value="Beta-barrel_TonB_sf"/>
</dbReference>
<keyword evidence="2 8" id="KW-0813">Transport</keyword>
<protein>
    <submittedName>
        <fullName evidence="13">TonB-dependent receptor</fullName>
    </submittedName>
</protein>